<dbReference type="EMBL" id="JAVREQ010000014">
    <property type="protein sequence ID" value="MDT0380443.1"/>
    <property type="molecule type" value="Genomic_DNA"/>
</dbReference>
<keyword evidence="4" id="KW-1185">Reference proteome</keyword>
<evidence type="ECO:0000313" key="3">
    <source>
        <dbReference type="EMBL" id="MDT0380443.1"/>
    </source>
</evidence>
<organism evidence="3 4">
    <name type="scientific">Streptomyces hazeniae</name>
    <dbReference type="NCBI Taxonomy" id="3075538"/>
    <lineage>
        <taxon>Bacteria</taxon>
        <taxon>Bacillati</taxon>
        <taxon>Actinomycetota</taxon>
        <taxon>Actinomycetes</taxon>
        <taxon>Kitasatosporales</taxon>
        <taxon>Streptomycetaceae</taxon>
        <taxon>Streptomyces</taxon>
    </lineage>
</organism>
<accession>A0ABU2NTX8</accession>
<name>A0ABU2NTX8_9ACTN</name>
<feature type="transmembrane region" description="Helical" evidence="2">
    <location>
        <begin position="31"/>
        <end position="49"/>
    </location>
</feature>
<gene>
    <name evidence="3" type="ORF">RM572_16945</name>
</gene>
<comment type="caution">
    <text evidence="3">The sequence shown here is derived from an EMBL/GenBank/DDBJ whole genome shotgun (WGS) entry which is preliminary data.</text>
</comment>
<evidence type="ECO:0000256" key="1">
    <source>
        <dbReference type="SAM" id="MobiDB-lite"/>
    </source>
</evidence>
<keyword evidence="2" id="KW-0812">Transmembrane</keyword>
<feature type="transmembrane region" description="Helical" evidence="2">
    <location>
        <begin position="238"/>
        <end position="261"/>
    </location>
</feature>
<feature type="region of interest" description="Disordered" evidence="1">
    <location>
        <begin position="179"/>
        <end position="205"/>
    </location>
</feature>
<dbReference type="Pfam" id="PF07690">
    <property type="entry name" value="MFS_1"/>
    <property type="match status" value="1"/>
</dbReference>
<evidence type="ECO:0000256" key="2">
    <source>
        <dbReference type="SAM" id="Phobius"/>
    </source>
</evidence>
<dbReference type="SUPFAM" id="SSF103473">
    <property type="entry name" value="MFS general substrate transporter"/>
    <property type="match status" value="1"/>
</dbReference>
<dbReference type="Proteomes" id="UP001183414">
    <property type="component" value="Unassembled WGS sequence"/>
</dbReference>
<feature type="transmembrane region" description="Helical" evidence="2">
    <location>
        <begin position="318"/>
        <end position="336"/>
    </location>
</feature>
<feature type="transmembrane region" description="Helical" evidence="2">
    <location>
        <begin position="153"/>
        <end position="172"/>
    </location>
</feature>
<feature type="transmembrane region" description="Helical" evidence="2">
    <location>
        <begin position="293"/>
        <end position="312"/>
    </location>
</feature>
<sequence length="411" mass="41924">MYASAFLEDCVLLYPVYALLFSRTGLSGAEISSLFVLWSVTGLALEIPSGVWADRFSRRRLLMLAPALSGAGFALWTFAPSYAAFAAGFVLWGAGSALRSGTLEALVYEELARCGASDRYARRIGRSRAVGTCAEVAATAAAAPVLAAGGYQAVGVASVLACAAGVLVARTFPEHRTRVGGTPAAPADVASGVPVPDKGRAPAAAEGAAAAEEAEESFRAVLRHGVAEIRHSRAARRAVLLVAVLTGSLAYDEFLSLFAASTGVADATVPLLVLLVSAGAAVGEWFAHRGHRLLVPGLVVSGVLLALGGLSAHPAGMALIAVAYGVARWSATAAEARLQARISDRARATVGSMAGFGSEVMAILVFAAYGFGSTWSPPGPLIAAAALPPLAVALLLGLSRSADAVRPRTVS</sequence>
<proteinExistence type="predicted"/>
<dbReference type="PANTHER" id="PTHR23530">
    <property type="entry name" value="TRANSPORT PROTEIN-RELATED"/>
    <property type="match status" value="1"/>
</dbReference>
<evidence type="ECO:0000313" key="4">
    <source>
        <dbReference type="Proteomes" id="UP001183414"/>
    </source>
</evidence>
<dbReference type="InterPro" id="IPR053160">
    <property type="entry name" value="MFS_DHA3_Transporter"/>
</dbReference>
<dbReference type="Gene3D" id="1.20.1250.20">
    <property type="entry name" value="MFS general substrate transporter like domains"/>
    <property type="match status" value="1"/>
</dbReference>
<protein>
    <submittedName>
        <fullName evidence="3">MFS transporter</fullName>
    </submittedName>
</protein>
<reference evidence="4" key="1">
    <citation type="submission" date="2023-07" db="EMBL/GenBank/DDBJ databases">
        <title>30 novel species of actinomycetes from the DSMZ collection.</title>
        <authorList>
            <person name="Nouioui I."/>
        </authorList>
    </citation>
    <scope>NUCLEOTIDE SEQUENCE [LARGE SCALE GENOMIC DNA]</scope>
    <source>
        <strain evidence="4">DSM 42041</strain>
    </source>
</reference>
<dbReference type="RefSeq" id="WP_311674210.1">
    <property type="nucleotide sequence ID" value="NZ_JAVREQ010000014.1"/>
</dbReference>
<feature type="transmembrane region" description="Helical" evidence="2">
    <location>
        <begin position="267"/>
        <end position="286"/>
    </location>
</feature>
<dbReference type="PANTHER" id="PTHR23530:SF1">
    <property type="entry name" value="PERMEASE, MAJOR FACILITATOR SUPERFAMILY-RELATED"/>
    <property type="match status" value="1"/>
</dbReference>
<keyword evidence="2" id="KW-0472">Membrane</keyword>
<dbReference type="InterPro" id="IPR036259">
    <property type="entry name" value="MFS_trans_sf"/>
</dbReference>
<keyword evidence="2" id="KW-1133">Transmembrane helix</keyword>
<dbReference type="InterPro" id="IPR011701">
    <property type="entry name" value="MFS"/>
</dbReference>
<feature type="transmembrane region" description="Helical" evidence="2">
    <location>
        <begin position="348"/>
        <end position="369"/>
    </location>
</feature>
<feature type="transmembrane region" description="Helical" evidence="2">
    <location>
        <begin position="381"/>
        <end position="398"/>
    </location>
</feature>